<dbReference type="CDD" id="cd04301">
    <property type="entry name" value="NAT_SF"/>
    <property type="match status" value="1"/>
</dbReference>
<dbReference type="GO" id="GO:0005840">
    <property type="term" value="C:ribosome"/>
    <property type="evidence" value="ECO:0007669"/>
    <property type="project" value="UniProtKB-KW"/>
</dbReference>
<dbReference type="InterPro" id="IPR016181">
    <property type="entry name" value="Acyl_CoA_acyltransferase"/>
</dbReference>
<sequence>MTAPTTGGRAPALLRPLSTEDLDVVARLEVELFGRGAWSPAMLEEELRAPGRWYVAAVDDASDPPVLVGYAGLWFDGDDAQVMTLGVAPGARRRGVGALMLRALVGRALALGARSVLLEVAVDNDAAVALYERSGFVRFGLRRRYYQPEGTDAHTMRLDLAHASAPEAVPTDGPETA</sequence>
<evidence type="ECO:0000259" key="3">
    <source>
        <dbReference type="PROSITE" id="PS51186"/>
    </source>
</evidence>
<evidence type="ECO:0000256" key="2">
    <source>
        <dbReference type="ARBA" id="ARBA00023315"/>
    </source>
</evidence>
<dbReference type="InterPro" id="IPR050832">
    <property type="entry name" value="Bact_Acetyltransf"/>
</dbReference>
<dbReference type="EMBL" id="JAEINH010000002">
    <property type="protein sequence ID" value="MBI9114086.1"/>
    <property type="molecule type" value="Genomic_DNA"/>
</dbReference>
<dbReference type="Pfam" id="PF00583">
    <property type="entry name" value="Acetyltransf_1"/>
    <property type="match status" value="1"/>
</dbReference>
<evidence type="ECO:0000313" key="5">
    <source>
        <dbReference type="Proteomes" id="UP000602087"/>
    </source>
</evidence>
<keyword evidence="1" id="KW-0808">Transferase</keyword>
<evidence type="ECO:0000313" key="4">
    <source>
        <dbReference type="EMBL" id="MBI9114086.1"/>
    </source>
</evidence>
<dbReference type="Gene3D" id="3.40.630.30">
    <property type="match status" value="1"/>
</dbReference>
<name>A0A934MAC5_9MICO</name>
<keyword evidence="5" id="KW-1185">Reference proteome</keyword>
<dbReference type="GO" id="GO:0008080">
    <property type="term" value="F:N-acetyltransferase activity"/>
    <property type="evidence" value="ECO:0007669"/>
    <property type="project" value="InterPro"/>
</dbReference>
<dbReference type="AlphaFoldDB" id="A0A934MAC5"/>
<evidence type="ECO:0000256" key="1">
    <source>
        <dbReference type="ARBA" id="ARBA00022679"/>
    </source>
</evidence>
<keyword evidence="4" id="KW-0689">Ribosomal protein</keyword>
<gene>
    <name evidence="4" type="primary">rimI</name>
    <name evidence="4" type="ORF">JAV76_03540</name>
</gene>
<feature type="domain" description="N-acetyltransferase" evidence="3">
    <location>
        <begin position="12"/>
        <end position="161"/>
    </location>
</feature>
<keyword evidence="4" id="KW-0687">Ribonucleoprotein</keyword>
<accession>A0A934MAC5</accession>
<organism evidence="4 5">
    <name type="scientific">Sanguibacter suaedae</name>
    <dbReference type="NCBI Taxonomy" id="2795737"/>
    <lineage>
        <taxon>Bacteria</taxon>
        <taxon>Bacillati</taxon>
        <taxon>Actinomycetota</taxon>
        <taxon>Actinomycetes</taxon>
        <taxon>Micrococcales</taxon>
        <taxon>Sanguibacteraceae</taxon>
        <taxon>Sanguibacter</taxon>
    </lineage>
</organism>
<dbReference type="Proteomes" id="UP000602087">
    <property type="component" value="Unassembled WGS sequence"/>
</dbReference>
<dbReference type="PROSITE" id="PS51186">
    <property type="entry name" value="GNAT"/>
    <property type="match status" value="1"/>
</dbReference>
<reference evidence="4" key="1">
    <citation type="submission" date="2020-12" db="EMBL/GenBank/DDBJ databases">
        <title>Sanguibacter suaedae sp. nov., isolated from Suaeda aralocaspica.</title>
        <authorList>
            <person name="Ma Q."/>
        </authorList>
    </citation>
    <scope>NUCLEOTIDE SEQUENCE</scope>
    <source>
        <strain evidence="4">YZGR15</strain>
    </source>
</reference>
<dbReference type="RefSeq" id="WP_198732629.1">
    <property type="nucleotide sequence ID" value="NZ_JAEINH010000002.1"/>
</dbReference>
<comment type="caution">
    <text evidence="4">The sequence shown here is derived from an EMBL/GenBank/DDBJ whole genome shotgun (WGS) entry which is preliminary data.</text>
</comment>
<keyword evidence="2" id="KW-0012">Acyltransferase</keyword>
<dbReference type="NCBIfam" id="TIGR01575">
    <property type="entry name" value="rimI"/>
    <property type="match status" value="1"/>
</dbReference>
<dbReference type="PANTHER" id="PTHR43877">
    <property type="entry name" value="AMINOALKYLPHOSPHONATE N-ACETYLTRANSFERASE-RELATED-RELATED"/>
    <property type="match status" value="1"/>
</dbReference>
<proteinExistence type="predicted"/>
<dbReference type="InterPro" id="IPR000182">
    <property type="entry name" value="GNAT_dom"/>
</dbReference>
<dbReference type="InterPro" id="IPR006464">
    <property type="entry name" value="AcTrfase_RimI/Ard1"/>
</dbReference>
<protein>
    <submittedName>
        <fullName evidence="4">Ribosomal protein S18-alanine N-acetyltransferase</fullName>
    </submittedName>
</protein>
<dbReference type="SUPFAM" id="SSF55729">
    <property type="entry name" value="Acyl-CoA N-acyltransferases (Nat)"/>
    <property type="match status" value="1"/>
</dbReference>